<dbReference type="PROSITE" id="PS51545">
    <property type="entry name" value="PIK_HELICAL"/>
    <property type="match status" value="1"/>
</dbReference>
<feature type="domain" description="C2 PI3K-type" evidence="16">
    <location>
        <begin position="714"/>
        <end position="881"/>
    </location>
</feature>
<proteinExistence type="inferred from homology"/>
<dbReference type="SUPFAM" id="SSF49562">
    <property type="entry name" value="C2 domain (Calcium/lipid-binding domain, CaLB)"/>
    <property type="match status" value="2"/>
</dbReference>
<evidence type="ECO:0000256" key="2">
    <source>
        <dbReference type="ARBA" id="ARBA00022741"/>
    </source>
</evidence>
<dbReference type="Pfam" id="PF00613">
    <property type="entry name" value="PI3Ka"/>
    <property type="match status" value="1"/>
</dbReference>
<dbReference type="InterPro" id="IPR000403">
    <property type="entry name" value="PI3/4_kinase_cat_dom"/>
</dbReference>
<dbReference type="CDD" id="cd04012">
    <property type="entry name" value="C2A_PI3K_class_II"/>
    <property type="match status" value="1"/>
</dbReference>
<dbReference type="InterPro" id="IPR000008">
    <property type="entry name" value="C2_dom"/>
</dbReference>
<dbReference type="SUPFAM" id="SSF48371">
    <property type="entry name" value="ARM repeat"/>
    <property type="match status" value="1"/>
</dbReference>
<dbReference type="PROSITE" id="PS51546">
    <property type="entry name" value="PI3K_RBD"/>
    <property type="match status" value="1"/>
</dbReference>
<dbReference type="Gene3D" id="3.30.1010.10">
    <property type="entry name" value="Phosphatidylinositol 3-kinase Catalytic Subunit, Chain A, domain 4"/>
    <property type="match status" value="1"/>
</dbReference>
<evidence type="ECO:0000256" key="1">
    <source>
        <dbReference type="ARBA" id="ARBA00022679"/>
    </source>
</evidence>
<dbReference type="FunFam" id="1.10.1070.11:FF:000001">
    <property type="entry name" value="Phosphatidylinositol 4,5-bisphosphate 3-kinase catalytic subunit"/>
    <property type="match status" value="1"/>
</dbReference>
<dbReference type="InterPro" id="IPR016024">
    <property type="entry name" value="ARM-type_fold"/>
</dbReference>
<evidence type="ECO:0000259" key="16">
    <source>
        <dbReference type="PROSITE" id="PS51547"/>
    </source>
</evidence>
<comment type="catalytic activity">
    <reaction evidence="7">
        <text>a 1,2-diacyl-sn-glycero-3-phospho-(1D-myo-inositol 4-phosphate) + ATP = a 1,2-diacyl-sn-glycero-3-phospho-(1D-myo-inositol-3,4-bisphosphate) + ADP + H(+)</text>
        <dbReference type="Rhea" id="RHEA:18373"/>
        <dbReference type="ChEBI" id="CHEBI:15378"/>
        <dbReference type="ChEBI" id="CHEBI:30616"/>
        <dbReference type="ChEBI" id="CHEBI:57658"/>
        <dbReference type="ChEBI" id="CHEBI:58178"/>
        <dbReference type="ChEBI" id="CHEBI:456216"/>
        <dbReference type="EC" id="2.7.1.154"/>
    </reaction>
    <physiologicalReaction direction="left-to-right" evidence="7">
        <dbReference type="Rhea" id="RHEA:18374"/>
    </physiologicalReaction>
</comment>
<evidence type="ECO:0000256" key="5">
    <source>
        <dbReference type="ARBA" id="ARBA00023098"/>
    </source>
</evidence>
<dbReference type="PANTHER" id="PTHR10048">
    <property type="entry name" value="PHOSPHATIDYLINOSITOL KINASE"/>
    <property type="match status" value="1"/>
</dbReference>
<dbReference type="PROSITE" id="PS50195">
    <property type="entry name" value="PX"/>
    <property type="match status" value="1"/>
</dbReference>
<dbReference type="InterPro" id="IPR000341">
    <property type="entry name" value="PI3K_Ras-bd_dom"/>
</dbReference>
<dbReference type="InterPro" id="IPR036940">
    <property type="entry name" value="PI3/4_kinase_cat_sf"/>
</dbReference>
<evidence type="ECO:0000256" key="8">
    <source>
        <dbReference type="PROSITE-ProRule" id="PRU00880"/>
    </source>
</evidence>
<evidence type="ECO:0000313" key="18">
    <source>
        <dbReference type="Proteomes" id="UP001367676"/>
    </source>
</evidence>
<evidence type="ECO:0000256" key="4">
    <source>
        <dbReference type="ARBA" id="ARBA00022840"/>
    </source>
</evidence>
<dbReference type="PANTHER" id="PTHR10048:SF14">
    <property type="entry name" value="LD28067P"/>
    <property type="match status" value="1"/>
</dbReference>
<sequence>MSENNHDLEKKFKEDLERAQALSLESLALERFRLQKLEKEKEKGKKIVTPDEIPRSRPRPGCFTIGEPCVSLIRPPPIPSRRNSVTTQSSLSSTSSYAVEDLVSFDPPPPSTKSEHAIFTKNSLSTLTDSAFTRTQEDQKIETAISVTNGYKFFPPRHHGWYTPGFVTHVYPNSFLTNQSFRPTVTQVFQNQTKYSSSNHFVLDAIKKKNDSNLIDLTLFSEVTSIRNKCDTDPTIQWDNEEQLAKLLEHCESPQRISSIFNESDGGRVRDSVLEAFDPLLETEAKLTASETENYSAACRTSSTRNGDEEDSSTLDDSNSLYASFDPFDYMYSPSECSQRSDPIYAAVFKTQTPVSSPPPLPPRNISFITENQTPAATFKKFQKENVSVRKRDKTLKDPDLVAFHSMVKNLRDKFLYSDPDTNIGIVISPRIENTRRQNTSIKIIVHCDFVRSTPVVFTCDILSTVEHVISHVTCELDIDDPVNYMLKVRGLAEYLLPNTHLSAYVHVHQCIKLDEDVEFSLLPAAQISRKLARTAHDDRCDTEIRLNDLLPNEFSQMVSYESLSIVLDILEEEIQTIKKTVAKIVSEHAFAKIQTGRISQALKAICSILGNIEPLDISRSLMAFVDICNDVNAYSSSDCNNRTKPLILKDDGDYSIVNVSKTHPDTDLISQHCQKIRESVYKLIESYSHTFNVDFELSSPIYEFSGFKFSCEVLDPVLVYIEGLHRLSNCWNYTEYLVAAQIFHGTRPFGNPVLSKIAQPCMSFHKKLTFDCWLNFDTINICLLPRESRLIFVVYGRCVNNDQTSNSESTFTQTELGWASIQFFDYDGILSQGNYLLLLWPSCADKRLGPSPPLSTPLVNQNFPLLNIEIPCYSSHVKFPVIEKDIHPVKKEKYDFNSLDRNTQDQLFEIVEQDTFTRPKPEDREVLWEKRHYLLSIPQALPKVFLAAHSWDYACLADLHSMLHSWSPLEAIDALQLLLPCFPDVEVRKTAVKWMESFSDDEVVDFLPQLIQALKHETFETSALAQFLLKRALSSPRVAHFLFWLLIQLLPTQILHNTNQYDLTNLDEKTLGNARYFRRIHLMLRVLFSICGQAVRDQFNAQQFLVKNLYEVAENVKSTKESLRLKTLLQNLESVHDTLQENVTCLPLKPSMEVNGVQVKTCSYFPSNTLPLKINFQTVEKNIVSAIFKAGDDLQQDMLTIQIIRIMDQLWLREGLDLKIVTFACMPTGDKRGIIEMVTEAETLRKIQIEFGVTGSFKETPIAEWLIKHNPSALEYERAVENFTASCAGYSVATYILGICDRHNDNIMLKRSGHLFHIDFGKFLGDAQTFGSFKRDRTPFVLTPDMAYVINGGDKSTEKFHHFVDLCCQAFNIVRKRGNMLLNLFGLMISSGIPGVTMEAVHYVQKALLLEMSNPEAAATFARMIESSLKSKFTQFNFFLHNIAQLRFTGDHNDADLLSFVPKRYTMSQEGRIQSVEVYGYQKRYDPEKYYVYILKVKRENQPEPTYLFRLYKEFYEFYQKLCLMFPLAKCHSLQSSSLMVGRSNIKQVAEKRKYEIEKFLNLLFQMADEISHSDLVYTFFHPLLRDQQDSSIHKGKLKERKAKTNQSNNRRVTGQLKLSFHYQRNTFMVMIHHARNLPVITNNQEPSTYVKVYLSPDPMKATKRKTKVVKRSCHPSFMEMLEYRMPLEVIQCRTLTATIWNHDPLQENEFLGGVSIQLENIDLTSESRPTEWYPLGNICR</sequence>
<keyword evidence="3" id="KW-0418">Kinase</keyword>
<dbReference type="GO" id="GO:0005524">
    <property type="term" value="F:ATP binding"/>
    <property type="evidence" value="ECO:0007669"/>
    <property type="project" value="UniProtKB-KW"/>
</dbReference>
<dbReference type="Pfam" id="PF00787">
    <property type="entry name" value="PX"/>
    <property type="match status" value="1"/>
</dbReference>
<evidence type="ECO:0000259" key="13">
    <source>
        <dbReference type="PROSITE" id="PS50290"/>
    </source>
</evidence>
<dbReference type="PROSITE" id="PS51547">
    <property type="entry name" value="C2_PI3K"/>
    <property type="match status" value="1"/>
</dbReference>
<keyword evidence="4" id="KW-0067">ATP-binding</keyword>
<dbReference type="InterPro" id="IPR002420">
    <property type="entry name" value="PI3K-type_C2_dom"/>
</dbReference>
<comment type="caution">
    <text evidence="17">The sequence shown here is derived from an EMBL/GenBank/DDBJ whole genome shotgun (WGS) entry which is preliminary data.</text>
</comment>
<dbReference type="PROSITE" id="PS50290">
    <property type="entry name" value="PI3_4_KINASE_3"/>
    <property type="match status" value="1"/>
</dbReference>
<feature type="domain" description="PI3K-RBD" evidence="15">
    <location>
        <begin position="439"/>
        <end position="524"/>
    </location>
</feature>
<evidence type="ECO:0000256" key="9">
    <source>
        <dbReference type="SAM" id="Coils"/>
    </source>
</evidence>
<dbReference type="Gene3D" id="2.60.40.150">
    <property type="entry name" value="C2 domain"/>
    <property type="match status" value="2"/>
</dbReference>
<evidence type="ECO:0000313" key="17">
    <source>
        <dbReference type="EMBL" id="KAK7602135.1"/>
    </source>
</evidence>
<keyword evidence="1" id="KW-0808">Transferase</keyword>
<feature type="coiled-coil region" evidence="9">
    <location>
        <begin position="561"/>
        <end position="588"/>
    </location>
</feature>
<dbReference type="Pfam" id="PF00168">
    <property type="entry name" value="C2"/>
    <property type="match status" value="1"/>
</dbReference>
<organism evidence="17 18">
    <name type="scientific">Parthenolecanium corni</name>
    <dbReference type="NCBI Taxonomy" id="536013"/>
    <lineage>
        <taxon>Eukaryota</taxon>
        <taxon>Metazoa</taxon>
        <taxon>Ecdysozoa</taxon>
        <taxon>Arthropoda</taxon>
        <taxon>Hexapoda</taxon>
        <taxon>Insecta</taxon>
        <taxon>Pterygota</taxon>
        <taxon>Neoptera</taxon>
        <taxon>Paraneoptera</taxon>
        <taxon>Hemiptera</taxon>
        <taxon>Sternorrhyncha</taxon>
        <taxon>Coccoidea</taxon>
        <taxon>Coccidae</taxon>
        <taxon>Parthenolecanium</taxon>
    </lineage>
</organism>
<dbReference type="FunFam" id="1.25.40.70:FF:000014">
    <property type="entry name" value="Phosphatidylinositol-4-phosphate 3-kinase C2 domain-containing subunit beta"/>
    <property type="match status" value="1"/>
</dbReference>
<dbReference type="Gene3D" id="1.25.40.70">
    <property type="entry name" value="Phosphatidylinositol 3-kinase, accessory domain (PIK)"/>
    <property type="match status" value="1"/>
</dbReference>
<dbReference type="InterPro" id="IPR029071">
    <property type="entry name" value="Ubiquitin-like_domsf"/>
</dbReference>
<dbReference type="InterPro" id="IPR035892">
    <property type="entry name" value="C2_domain_sf"/>
</dbReference>
<dbReference type="FunFam" id="3.30.1520.10:FF:000006">
    <property type="entry name" value="Phosphatidylinositol 4-phosphate 3-kinase C2 domain-containing subunit alpha"/>
    <property type="match status" value="1"/>
</dbReference>
<dbReference type="InterPro" id="IPR036871">
    <property type="entry name" value="PX_dom_sf"/>
</dbReference>
<feature type="compositionally biased region" description="Basic and acidic residues" evidence="10">
    <location>
        <begin position="40"/>
        <end position="55"/>
    </location>
</feature>
<dbReference type="CDD" id="cd08381">
    <property type="entry name" value="C2B_PI3K_class_II"/>
    <property type="match status" value="1"/>
</dbReference>
<feature type="region of interest" description="Disordered" evidence="10">
    <location>
        <begin position="292"/>
        <end position="318"/>
    </location>
</feature>
<dbReference type="GO" id="GO:0016303">
    <property type="term" value="F:1-phosphatidylinositol-3-kinase activity"/>
    <property type="evidence" value="ECO:0007669"/>
    <property type="project" value="UniProtKB-EC"/>
</dbReference>
<dbReference type="SMART" id="SM00146">
    <property type="entry name" value="PI3Kc"/>
    <property type="match status" value="1"/>
</dbReference>
<dbReference type="SMART" id="SM00144">
    <property type="entry name" value="PI3K_rbd"/>
    <property type="match status" value="1"/>
</dbReference>
<dbReference type="SMART" id="SM00142">
    <property type="entry name" value="PI3K_C2"/>
    <property type="match status" value="1"/>
</dbReference>
<dbReference type="Pfam" id="PF00792">
    <property type="entry name" value="PI3K_C2"/>
    <property type="match status" value="1"/>
</dbReference>
<gene>
    <name evidence="17" type="ORF">V9T40_009576</name>
</gene>
<dbReference type="GO" id="GO:0048015">
    <property type="term" value="P:phosphatidylinositol-mediated signaling"/>
    <property type="evidence" value="ECO:0007669"/>
    <property type="project" value="TreeGrafter"/>
</dbReference>
<feature type="compositionally biased region" description="Polar residues" evidence="10">
    <location>
        <begin position="292"/>
        <end position="305"/>
    </location>
</feature>
<dbReference type="GO" id="GO:0005886">
    <property type="term" value="C:plasma membrane"/>
    <property type="evidence" value="ECO:0007669"/>
    <property type="project" value="TreeGrafter"/>
</dbReference>
<name>A0AAN9Y972_9HEMI</name>
<feature type="region of interest" description="Disordered" evidence="10">
    <location>
        <begin position="1593"/>
        <end position="1612"/>
    </location>
</feature>
<dbReference type="InterPro" id="IPR001263">
    <property type="entry name" value="PI3K_accessory_dom"/>
</dbReference>
<dbReference type="Gene3D" id="1.10.1070.11">
    <property type="entry name" value="Phosphatidylinositol 3-/4-kinase, catalytic domain"/>
    <property type="match status" value="1"/>
</dbReference>
<dbReference type="GO" id="GO:0016477">
    <property type="term" value="P:cell migration"/>
    <property type="evidence" value="ECO:0007669"/>
    <property type="project" value="TreeGrafter"/>
</dbReference>
<evidence type="ECO:0000256" key="10">
    <source>
        <dbReference type="SAM" id="MobiDB-lite"/>
    </source>
</evidence>
<dbReference type="InterPro" id="IPR042236">
    <property type="entry name" value="PI3K_accessory_sf"/>
</dbReference>
<dbReference type="SMART" id="SM00312">
    <property type="entry name" value="PX"/>
    <property type="match status" value="1"/>
</dbReference>
<dbReference type="Proteomes" id="UP001367676">
    <property type="component" value="Unassembled WGS sequence"/>
</dbReference>
<dbReference type="Gene3D" id="3.30.1520.10">
    <property type="entry name" value="Phox-like domain"/>
    <property type="match status" value="1"/>
</dbReference>
<dbReference type="GO" id="GO:0043491">
    <property type="term" value="P:phosphatidylinositol 3-kinase/protein kinase B signal transduction"/>
    <property type="evidence" value="ECO:0007669"/>
    <property type="project" value="TreeGrafter"/>
</dbReference>
<dbReference type="PROSITE" id="PS00916">
    <property type="entry name" value="PI3_4_KINASE_2"/>
    <property type="match status" value="1"/>
</dbReference>
<evidence type="ECO:0000259" key="12">
    <source>
        <dbReference type="PROSITE" id="PS50195"/>
    </source>
</evidence>
<dbReference type="GO" id="GO:0005737">
    <property type="term" value="C:cytoplasm"/>
    <property type="evidence" value="ECO:0007669"/>
    <property type="project" value="TreeGrafter"/>
</dbReference>
<keyword evidence="18" id="KW-1185">Reference proteome</keyword>
<feature type="compositionally biased region" description="Basic residues" evidence="10">
    <location>
        <begin position="1595"/>
        <end position="1605"/>
    </location>
</feature>
<evidence type="ECO:0000256" key="6">
    <source>
        <dbReference type="ARBA" id="ARBA00023985"/>
    </source>
</evidence>
<keyword evidence="2" id="KW-0547">Nucleotide-binding</keyword>
<dbReference type="PROSITE" id="PS50004">
    <property type="entry name" value="C2"/>
    <property type="match status" value="1"/>
</dbReference>
<evidence type="ECO:0000259" key="14">
    <source>
        <dbReference type="PROSITE" id="PS51545"/>
    </source>
</evidence>
<dbReference type="EMBL" id="JBBCAQ010000010">
    <property type="protein sequence ID" value="KAK7602135.1"/>
    <property type="molecule type" value="Genomic_DNA"/>
</dbReference>
<reference evidence="17 18" key="1">
    <citation type="submission" date="2024-03" db="EMBL/GenBank/DDBJ databases">
        <title>Adaptation during the transition from Ophiocordyceps entomopathogen to insect associate is accompanied by gene loss and intensified selection.</title>
        <authorList>
            <person name="Ward C.M."/>
            <person name="Onetto C.A."/>
            <person name="Borneman A.R."/>
        </authorList>
    </citation>
    <scope>NUCLEOTIDE SEQUENCE [LARGE SCALE GENOMIC DNA]</scope>
    <source>
        <strain evidence="17">AWRI1</strain>
        <tissue evidence="17">Single Adult Female</tissue>
    </source>
</reference>
<dbReference type="SMART" id="SM00145">
    <property type="entry name" value="PI3Ka"/>
    <property type="match status" value="1"/>
</dbReference>
<evidence type="ECO:0000259" key="11">
    <source>
        <dbReference type="PROSITE" id="PS50004"/>
    </source>
</evidence>
<comment type="catalytic activity">
    <reaction evidence="6">
        <text>a 1,2-diacyl-sn-glycero-3-phospho-(1D-myo-inositol) + ATP = a 1,2-diacyl-sn-glycero-3-phospho-(1D-myo-inositol-3-phosphate) + ADP + H(+)</text>
        <dbReference type="Rhea" id="RHEA:12709"/>
        <dbReference type="ChEBI" id="CHEBI:15378"/>
        <dbReference type="ChEBI" id="CHEBI:30616"/>
        <dbReference type="ChEBI" id="CHEBI:57880"/>
        <dbReference type="ChEBI" id="CHEBI:58088"/>
        <dbReference type="ChEBI" id="CHEBI:456216"/>
        <dbReference type="EC" id="2.7.1.137"/>
    </reaction>
    <physiologicalReaction direction="left-to-right" evidence="6">
        <dbReference type="Rhea" id="RHEA:12710"/>
    </physiologicalReaction>
</comment>
<comment type="similarity">
    <text evidence="8">Belongs to the PI3/PI4-kinase family.</text>
</comment>
<dbReference type="CDD" id="cd05166">
    <property type="entry name" value="PI3Kc_II"/>
    <property type="match status" value="1"/>
</dbReference>
<feature type="domain" description="PI3K/PI4K catalytic" evidence="13">
    <location>
        <begin position="1159"/>
        <end position="1434"/>
    </location>
</feature>
<dbReference type="InterPro" id="IPR011009">
    <property type="entry name" value="Kinase-like_dom_sf"/>
</dbReference>
<dbReference type="SMART" id="SM00239">
    <property type="entry name" value="C2"/>
    <property type="match status" value="1"/>
</dbReference>
<evidence type="ECO:0000256" key="7">
    <source>
        <dbReference type="ARBA" id="ARBA00029297"/>
    </source>
</evidence>
<dbReference type="Pfam" id="PF00454">
    <property type="entry name" value="PI3_PI4_kinase"/>
    <property type="match status" value="1"/>
</dbReference>
<keyword evidence="9" id="KW-0175">Coiled coil</keyword>
<feature type="region of interest" description="Disordered" evidence="10">
    <location>
        <begin position="40"/>
        <end position="60"/>
    </location>
</feature>
<dbReference type="FunFam" id="3.30.1010.10:FF:000001">
    <property type="entry name" value="Phosphatidylinositol 4-phosphate 3-kinase C2 domain-containing subunit beta"/>
    <property type="match status" value="1"/>
</dbReference>
<dbReference type="GO" id="GO:0005942">
    <property type="term" value="C:phosphatidylinositol 3-kinase complex"/>
    <property type="evidence" value="ECO:0007669"/>
    <property type="project" value="TreeGrafter"/>
</dbReference>
<dbReference type="GO" id="GO:0035005">
    <property type="term" value="F:1-phosphatidylinositol-4-phosphate 3-kinase activity"/>
    <property type="evidence" value="ECO:0007669"/>
    <property type="project" value="UniProtKB-EC"/>
</dbReference>
<feature type="domain" description="PIK helical" evidence="14">
    <location>
        <begin position="894"/>
        <end position="1070"/>
    </location>
</feature>
<accession>A0AAN9Y972</accession>
<evidence type="ECO:0000259" key="15">
    <source>
        <dbReference type="PROSITE" id="PS51546"/>
    </source>
</evidence>
<dbReference type="Gene3D" id="3.10.20.90">
    <property type="entry name" value="Phosphatidylinositol 3-kinase Catalytic Subunit, Chain A, domain 1"/>
    <property type="match status" value="1"/>
</dbReference>
<evidence type="ECO:0000256" key="3">
    <source>
        <dbReference type="ARBA" id="ARBA00022777"/>
    </source>
</evidence>
<evidence type="ECO:0008006" key="19">
    <source>
        <dbReference type="Google" id="ProtNLM"/>
    </source>
</evidence>
<dbReference type="InterPro" id="IPR001683">
    <property type="entry name" value="PX_dom"/>
</dbReference>
<dbReference type="SUPFAM" id="SSF56112">
    <property type="entry name" value="Protein kinase-like (PK-like)"/>
    <property type="match status" value="1"/>
</dbReference>
<dbReference type="Pfam" id="PF00794">
    <property type="entry name" value="PI3K_rbd"/>
    <property type="match status" value="1"/>
</dbReference>
<protein>
    <recommendedName>
        <fullName evidence="19">Phosphatidylinositol-4-phosphate 3-kinase</fullName>
    </recommendedName>
</protein>
<feature type="domain" description="C2" evidence="11">
    <location>
        <begin position="1614"/>
        <end position="1735"/>
    </location>
</feature>
<dbReference type="InterPro" id="IPR018936">
    <property type="entry name" value="PI3/4_kinase_CS"/>
</dbReference>
<dbReference type="SUPFAM" id="SSF54236">
    <property type="entry name" value="Ubiquitin-like"/>
    <property type="match status" value="1"/>
</dbReference>
<dbReference type="InterPro" id="IPR015433">
    <property type="entry name" value="PI3/4_kinase"/>
</dbReference>
<dbReference type="SUPFAM" id="SSF64268">
    <property type="entry name" value="PX domain"/>
    <property type="match status" value="1"/>
</dbReference>
<feature type="domain" description="PX" evidence="12">
    <location>
        <begin position="1472"/>
        <end position="1589"/>
    </location>
</feature>
<keyword evidence="5" id="KW-0443">Lipid metabolism</keyword>
<dbReference type="GO" id="GO:0035091">
    <property type="term" value="F:phosphatidylinositol binding"/>
    <property type="evidence" value="ECO:0007669"/>
    <property type="project" value="InterPro"/>
</dbReference>